<keyword evidence="3" id="KW-0732">Signal</keyword>
<accession>A0ABP5APV5</accession>
<reference evidence="5" key="1">
    <citation type="journal article" date="2019" name="Int. J. Syst. Evol. Microbiol.">
        <title>The Global Catalogue of Microorganisms (GCM) 10K type strain sequencing project: providing services to taxonomists for standard genome sequencing and annotation.</title>
        <authorList>
            <consortium name="The Broad Institute Genomics Platform"/>
            <consortium name="The Broad Institute Genome Sequencing Center for Infectious Disease"/>
            <person name="Wu L."/>
            <person name="Ma J."/>
        </authorList>
    </citation>
    <scope>NUCLEOTIDE SEQUENCE [LARGE SCALE GENOMIC DNA]</scope>
    <source>
        <strain evidence="5">JCM 13581</strain>
    </source>
</reference>
<dbReference type="RefSeq" id="WP_344262480.1">
    <property type="nucleotide sequence ID" value="NZ_BAAAMJ010000030.1"/>
</dbReference>
<feature type="region of interest" description="Disordered" evidence="1">
    <location>
        <begin position="32"/>
        <end position="60"/>
    </location>
</feature>
<evidence type="ECO:0008006" key="6">
    <source>
        <dbReference type="Google" id="ProtNLM"/>
    </source>
</evidence>
<evidence type="ECO:0000313" key="5">
    <source>
        <dbReference type="Proteomes" id="UP001501303"/>
    </source>
</evidence>
<feature type="transmembrane region" description="Helical" evidence="2">
    <location>
        <begin position="263"/>
        <end position="283"/>
    </location>
</feature>
<keyword evidence="2" id="KW-0812">Transmembrane</keyword>
<evidence type="ECO:0000256" key="1">
    <source>
        <dbReference type="SAM" id="MobiDB-lite"/>
    </source>
</evidence>
<name>A0ABP5APV5_9ACTN</name>
<gene>
    <name evidence="4" type="ORF">GCM10009716_30060</name>
</gene>
<keyword evidence="5" id="KW-1185">Reference proteome</keyword>
<evidence type="ECO:0000313" key="4">
    <source>
        <dbReference type="EMBL" id="GAA1919275.1"/>
    </source>
</evidence>
<dbReference type="EMBL" id="BAAAMJ010000030">
    <property type="protein sequence ID" value="GAA1919275.1"/>
    <property type="molecule type" value="Genomic_DNA"/>
</dbReference>
<evidence type="ECO:0000256" key="2">
    <source>
        <dbReference type="SAM" id="Phobius"/>
    </source>
</evidence>
<keyword evidence="2" id="KW-0472">Membrane</keyword>
<feature type="chain" id="PRO_5046106102" description="Secreted protein" evidence="3">
    <location>
        <begin position="37"/>
        <end position="289"/>
    </location>
</feature>
<organism evidence="4 5">
    <name type="scientific">Streptomyces sodiiphilus</name>
    <dbReference type="NCBI Taxonomy" id="226217"/>
    <lineage>
        <taxon>Bacteria</taxon>
        <taxon>Bacillati</taxon>
        <taxon>Actinomycetota</taxon>
        <taxon>Actinomycetes</taxon>
        <taxon>Kitasatosporales</taxon>
        <taxon>Streptomycetaceae</taxon>
        <taxon>Streptomyces</taxon>
    </lineage>
</organism>
<sequence>MTTITHARRAARTARALATTLLAGALLLSGAGPAAAEDEPEEGQREQQDGNEAEPTEAGTTFRNATALELGWRGTARASTGDYLYWVFPAGAGQDATARATVTFPDTGIRSGPATWQLDVYDGLRRRQPCVAGEPSAQAAQNAGSVTLTCTLRTVRPWAEPWSNDPLPGAYYLRLTAVELPEKDLGLPVLAEVETEVEEAGGARATGGDLPAPLVQTLRAGAEGDGTEREDEEREADAVDAQEAAALTEPDGGWSGGWWSDRWLWTAAGGILGALAGIGGYHLTRRPRG</sequence>
<evidence type="ECO:0000256" key="3">
    <source>
        <dbReference type="SAM" id="SignalP"/>
    </source>
</evidence>
<proteinExistence type="predicted"/>
<comment type="caution">
    <text evidence="4">The sequence shown here is derived from an EMBL/GenBank/DDBJ whole genome shotgun (WGS) entry which is preliminary data.</text>
</comment>
<keyword evidence="2" id="KW-1133">Transmembrane helix</keyword>
<protein>
    <recommendedName>
        <fullName evidence="6">Secreted protein</fullName>
    </recommendedName>
</protein>
<dbReference type="Proteomes" id="UP001501303">
    <property type="component" value="Unassembled WGS sequence"/>
</dbReference>
<feature type="signal peptide" evidence="3">
    <location>
        <begin position="1"/>
        <end position="36"/>
    </location>
</feature>